<evidence type="ECO:0000259" key="2">
    <source>
        <dbReference type="Pfam" id="PF03981"/>
    </source>
</evidence>
<proteinExistence type="inferred from homology"/>
<dbReference type="OrthoDB" id="10253878at2759"/>
<gene>
    <name evidence="3" type="ORF">MERGE_002048</name>
</gene>
<accession>A0A899FWI3</accession>
<organism evidence="3 4">
    <name type="scientific">Pneumocystis wakefieldiae</name>
    <dbReference type="NCBI Taxonomy" id="38082"/>
    <lineage>
        <taxon>Eukaryota</taxon>
        <taxon>Fungi</taxon>
        <taxon>Dikarya</taxon>
        <taxon>Ascomycota</taxon>
        <taxon>Taphrinomycotina</taxon>
        <taxon>Pneumocystomycetes</taxon>
        <taxon>Pneumocystaceae</taxon>
        <taxon>Pneumocystis</taxon>
    </lineage>
</organism>
<dbReference type="EMBL" id="CP054534">
    <property type="protein sequence ID" value="QSL64746.1"/>
    <property type="molecule type" value="Genomic_DNA"/>
</dbReference>
<feature type="domain" description="Ubiquinol-cytochrome c chaperone" evidence="2">
    <location>
        <begin position="115"/>
        <end position="169"/>
    </location>
</feature>
<evidence type="ECO:0000256" key="1">
    <source>
        <dbReference type="ARBA" id="ARBA00006407"/>
    </source>
</evidence>
<dbReference type="AlphaFoldDB" id="A0A899FWI3"/>
<feature type="domain" description="Ubiquinol-cytochrome c chaperone" evidence="2">
    <location>
        <begin position="173"/>
        <end position="240"/>
    </location>
</feature>
<evidence type="ECO:0000313" key="3">
    <source>
        <dbReference type="EMBL" id="QSL64746.1"/>
    </source>
</evidence>
<dbReference type="InterPro" id="IPR007129">
    <property type="entry name" value="Ubiqinol_cyt_c_chaperone_CPB3"/>
</dbReference>
<dbReference type="PANTHER" id="PTHR12184">
    <property type="entry name" value="UBIQUINOL-CYTOCHROME C REDUCTASE COMPLEX ASSEMBLY FACTOR 1 FAMILY MEMBER"/>
    <property type="match status" value="1"/>
</dbReference>
<comment type="similarity">
    <text evidence="1">Belongs to the CBP3 family.</text>
</comment>
<keyword evidence="4" id="KW-1185">Reference proteome</keyword>
<dbReference type="Pfam" id="PF03981">
    <property type="entry name" value="Ubiq_cyt_C_chap"/>
    <property type="match status" value="2"/>
</dbReference>
<dbReference type="Proteomes" id="UP000663699">
    <property type="component" value="Chromosome 3"/>
</dbReference>
<reference evidence="3" key="1">
    <citation type="submission" date="2020-06" db="EMBL/GenBank/DDBJ databases">
        <title>Genomes of multiple members of Pneumocystis genus reveal paths to human pathogen Pneumocystis jirovecii.</title>
        <authorList>
            <person name="Cisse O.H."/>
            <person name="Ma L."/>
            <person name="Dekker J."/>
            <person name="Khil P."/>
            <person name="Jo J."/>
            <person name="Brenchley J."/>
            <person name="Blair R."/>
            <person name="Pahar B."/>
            <person name="Chabe M."/>
            <person name="Van Rompay K.A."/>
            <person name="Keesler R."/>
            <person name="Sukura A."/>
            <person name="Hirsch V."/>
            <person name="Kutty G."/>
            <person name="Liu Y."/>
            <person name="Peng L."/>
            <person name="Chen J."/>
            <person name="Song J."/>
            <person name="Weissenbacher-Lang C."/>
            <person name="Xu J."/>
            <person name="Upham N.S."/>
            <person name="Stajich J.E."/>
            <person name="Cuomo C.A."/>
            <person name="Cushion M.T."/>
            <person name="Kovacs J.A."/>
        </authorList>
    </citation>
    <scope>NUCLEOTIDE SEQUENCE</scope>
    <source>
        <strain evidence="3">2A</strain>
    </source>
</reference>
<dbReference type="GO" id="GO:0005739">
    <property type="term" value="C:mitochondrion"/>
    <property type="evidence" value="ECO:0007669"/>
    <property type="project" value="TreeGrafter"/>
</dbReference>
<name>A0A899FWI3_9ASCO</name>
<sequence>MKSHLHKRFYVNFIRKSHNGRFSISSKLYRKDVQNVSKDLLKKTLPTFSSLSGVFYDKKDKEFSPTLLQRIAIWISSTLELYSPRSVSIRNTKTLYEHCTEQSVHDLDRNCWYSKHALPPSFQTWFHITLLHVWMLMVRLRALPEKTGKMYQQELVNHFFEDSEYRMRNDYKFNGSVFAYDEGMYRNDCVLASALWRNLYAGRTKINVSLLAASVLYVRNTLSELDHILDEDVQNANIRFLRISDTFELKD</sequence>
<evidence type="ECO:0000313" key="4">
    <source>
        <dbReference type="Proteomes" id="UP000663699"/>
    </source>
</evidence>
<protein>
    <recommendedName>
        <fullName evidence="2">Ubiquinol-cytochrome c chaperone domain-containing protein</fullName>
    </recommendedName>
</protein>
<dbReference type="InterPro" id="IPR021150">
    <property type="entry name" value="Ubiq_cyt_c_chap"/>
</dbReference>
<dbReference type="PANTHER" id="PTHR12184:SF1">
    <property type="entry name" value="UBIQUINOL-CYTOCHROME-C REDUCTASE COMPLEX ASSEMBLY FACTOR 1"/>
    <property type="match status" value="1"/>
</dbReference>
<dbReference type="GO" id="GO:0034551">
    <property type="term" value="P:mitochondrial respiratory chain complex III assembly"/>
    <property type="evidence" value="ECO:0007669"/>
    <property type="project" value="TreeGrafter"/>
</dbReference>